<dbReference type="Pfam" id="PF00501">
    <property type="entry name" value="AMP-binding"/>
    <property type="match status" value="1"/>
</dbReference>
<dbReference type="InterPro" id="IPR025110">
    <property type="entry name" value="AMP-bd_C"/>
</dbReference>
<name>A0A9W8GSG3_9FUNG</name>
<dbReference type="PANTHER" id="PTHR24096">
    <property type="entry name" value="LONG-CHAIN-FATTY-ACID--COA LIGASE"/>
    <property type="match status" value="1"/>
</dbReference>
<accession>A0A9W8GSG3</accession>
<keyword evidence="2" id="KW-0436">Ligase</keyword>
<evidence type="ECO:0000256" key="2">
    <source>
        <dbReference type="ARBA" id="ARBA00022598"/>
    </source>
</evidence>
<sequence>MVYSETKSSLPDIAVPKELDLPSFFFSRARQNSAFNGSQAPRPLYIDGDDPSVTLTLAAAESLTTKIASGLYHAAGVRPGHVVAIVMPNSVHYLPITLAVLTLGATCTLANPAYTPSELSHQLSDSQTRVVITTTALYPLVAKAVTLLTADTAILLADTDIVPNTRSVFDLLSSRSFPRPSRGQLAPAFIPYSSGTTGLPKGVRLSHANIIANILQITAVHQTNAQHPTNIAVLPMFHSFGLVFLCFVMPISGVTTVVSLKFDLSKFLSLAHQHQATETMLVPPIINALAKLPPKTLTDSLKSLRWVVVGAAPLSADSIAALESLLPELTILQGYGLTETSPAISLNPPTASKKASVGRLIPSIEAKVIDSFGRVLGEGEVGELCFRGPNVMLGYLNNEDATREAIDDDGYLHTGDIGYIDAQQHVYLTDRKKELIKYNGFQVAPAELEGILLQHPRVSDCAVKGVFDSQRQTEVPRAYLVLKDSEQSGPAIAQQVVEWVNGQVAYYKQLRGGFTLVEAIPRNASGKILRRLLN</sequence>
<reference evidence="5" key="1">
    <citation type="submission" date="2022-07" db="EMBL/GenBank/DDBJ databases">
        <title>Phylogenomic reconstructions and comparative analyses of Kickxellomycotina fungi.</title>
        <authorList>
            <person name="Reynolds N.K."/>
            <person name="Stajich J.E."/>
            <person name="Barry K."/>
            <person name="Grigoriev I.V."/>
            <person name="Crous P."/>
            <person name="Smith M.E."/>
        </authorList>
    </citation>
    <scope>NUCLEOTIDE SEQUENCE</scope>
    <source>
        <strain evidence="5">CBS 109367</strain>
    </source>
</reference>
<protein>
    <recommendedName>
        <fullName evidence="7">Acetyl-CoA synthetase-like protein</fullName>
    </recommendedName>
</protein>
<dbReference type="InterPro" id="IPR020845">
    <property type="entry name" value="AMP-binding_CS"/>
</dbReference>
<dbReference type="CDD" id="cd05911">
    <property type="entry name" value="Firefly_Luc_like"/>
    <property type="match status" value="1"/>
</dbReference>
<evidence type="ECO:0000259" key="4">
    <source>
        <dbReference type="Pfam" id="PF13193"/>
    </source>
</evidence>
<dbReference type="InterPro" id="IPR000873">
    <property type="entry name" value="AMP-dep_synth/lig_dom"/>
</dbReference>
<dbReference type="GO" id="GO:0016405">
    <property type="term" value="F:CoA-ligase activity"/>
    <property type="evidence" value="ECO:0007669"/>
    <property type="project" value="TreeGrafter"/>
</dbReference>
<dbReference type="OrthoDB" id="10253115at2759"/>
<feature type="domain" description="AMP-binding enzyme C-terminal" evidence="4">
    <location>
        <begin position="447"/>
        <end position="527"/>
    </location>
</feature>
<dbReference type="EMBL" id="JANBTX010000001">
    <property type="protein sequence ID" value="KAJ2691322.1"/>
    <property type="molecule type" value="Genomic_DNA"/>
</dbReference>
<dbReference type="InterPro" id="IPR042099">
    <property type="entry name" value="ANL_N_sf"/>
</dbReference>
<comment type="caution">
    <text evidence="5">The sequence shown here is derived from an EMBL/GenBank/DDBJ whole genome shotgun (WGS) entry which is preliminary data.</text>
</comment>
<dbReference type="SUPFAM" id="SSF56801">
    <property type="entry name" value="Acetyl-CoA synthetase-like"/>
    <property type="match status" value="1"/>
</dbReference>
<evidence type="ECO:0000313" key="5">
    <source>
        <dbReference type="EMBL" id="KAJ2691322.1"/>
    </source>
</evidence>
<dbReference type="Gene3D" id="3.30.300.30">
    <property type="match status" value="1"/>
</dbReference>
<proteinExistence type="inferred from homology"/>
<feature type="domain" description="AMP-dependent synthetase/ligase" evidence="3">
    <location>
        <begin position="43"/>
        <end position="396"/>
    </location>
</feature>
<dbReference type="Proteomes" id="UP001151516">
    <property type="component" value="Unassembled WGS sequence"/>
</dbReference>
<comment type="similarity">
    <text evidence="1">Belongs to the ATP-dependent AMP-binding enzyme family.</text>
</comment>
<keyword evidence="6" id="KW-1185">Reference proteome</keyword>
<evidence type="ECO:0000259" key="3">
    <source>
        <dbReference type="Pfam" id="PF00501"/>
    </source>
</evidence>
<evidence type="ECO:0000256" key="1">
    <source>
        <dbReference type="ARBA" id="ARBA00006432"/>
    </source>
</evidence>
<dbReference type="PROSITE" id="PS00455">
    <property type="entry name" value="AMP_BINDING"/>
    <property type="match status" value="1"/>
</dbReference>
<organism evidence="5 6">
    <name type="scientific">Coemansia spiralis</name>
    <dbReference type="NCBI Taxonomy" id="417178"/>
    <lineage>
        <taxon>Eukaryota</taxon>
        <taxon>Fungi</taxon>
        <taxon>Fungi incertae sedis</taxon>
        <taxon>Zoopagomycota</taxon>
        <taxon>Kickxellomycotina</taxon>
        <taxon>Kickxellomycetes</taxon>
        <taxon>Kickxellales</taxon>
        <taxon>Kickxellaceae</taxon>
        <taxon>Coemansia</taxon>
    </lineage>
</organism>
<gene>
    <name evidence="5" type="ORF">IWW39_000007</name>
</gene>
<dbReference type="PANTHER" id="PTHR24096:SF149">
    <property type="entry name" value="AMP-BINDING DOMAIN-CONTAINING PROTEIN-RELATED"/>
    <property type="match status" value="1"/>
</dbReference>
<dbReference type="AlphaFoldDB" id="A0A9W8GSG3"/>
<dbReference type="Gene3D" id="3.40.50.12780">
    <property type="entry name" value="N-terminal domain of ligase-like"/>
    <property type="match status" value="1"/>
</dbReference>
<dbReference type="Pfam" id="PF13193">
    <property type="entry name" value="AMP-binding_C"/>
    <property type="match status" value="1"/>
</dbReference>
<evidence type="ECO:0008006" key="7">
    <source>
        <dbReference type="Google" id="ProtNLM"/>
    </source>
</evidence>
<dbReference type="InterPro" id="IPR045851">
    <property type="entry name" value="AMP-bd_C_sf"/>
</dbReference>
<evidence type="ECO:0000313" key="6">
    <source>
        <dbReference type="Proteomes" id="UP001151516"/>
    </source>
</evidence>